<reference evidence="1 2" key="1">
    <citation type="submission" date="2024-09" db="EMBL/GenBank/DDBJ databases">
        <title>Floridaenema gen nov. (Aerosakkonemataceae, Aerosakkonematales ord. nov., Cyanobacteria) from benthic tropical and subtropical fresh waters, with the description of four new species.</title>
        <authorList>
            <person name="Moretto J.A."/>
            <person name="Berthold D.E."/>
            <person name="Lefler F.W."/>
            <person name="Huang I.-S."/>
            <person name="Laughinghouse H. IV."/>
        </authorList>
    </citation>
    <scope>NUCLEOTIDE SEQUENCE [LARGE SCALE GENOMIC DNA]</scope>
    <source>
        <strain evidence="1 2">BLCC-F167</strain>
    </source>
</reference>
<dbReference type="EMBL" id="JBHFNT010000299">
    <property type="protein sequence ID" value="MFB2839180.1"/>
    <property type="molecule type" value="Genomic_DNA"/>
</dbReference>
<gene>
    <name evidence="1" type="ORF">ACE1CA_32220</name>
</gene>
<name>A0ABV4WVN8_9CYAN</name>
<comment type="caution">
    <text evidence="1">The sequence shown here is derived from an EMBL/GenBank/DDBJ whole genome shotgun (WGS) entry which is preliminary data.</text>
</comment>
<evidence type="ECO:0008006" key="3">
    <source>
        <dbReference type="Google" id="ProtNLM"/>
    </source>
</evidence>
<protein>
    <recommendedName>
        <fullName evidence="3">PIN domain-containing protein</fullName>
    </recommendedName>
</protein>
<proteinExistence type="predicted"/>
<sequence>MSIKILDTVVLRVMSFAHPRGIDILLETLDISSARFPAEIYNRDENSRPLEEDDEGLSELGKGLRYAQRQSQQLPNTDVEALRCRKWLRNAQQLPRHFQNGSLVVETLTVEELNEREILQKQYPKCHKGEAACLVLAKRYQGQAVFLSSDGGGCKVAEDLGIPYLTLKDILQVWVEQKQPTLAEFDRLVTGMKNAKKGLKKAFVDELRQKLQNSGF</sequence>
<dbReference type="RefSeq" id="WP_413281465.1">
    <property type="nucleotide sequence ID" value="NZ_JBHFNT010000299.1"/>
</dbReference>
<accession>A0ABV4WVN8</accession>
<dbReference type="Proteomes" id="UP001576780">
    <property type="component" value="Unassembled WGS sequence"/>
</dbReference>
<evidence type="ECO:0000313" key="2">
    <source>
        <dbReference type="Proteomes" id="UP001576780"/>
    </source>
</evidence>
<keyword evidence="2" id="KW-1185">Reference proteome</keyword>
<organism evidence="1 2">
    <name type="scientific">Floridaenema evergladense BLCC-F167</name>
    <dbReference type="NCBI Taxonomy" id="3153639"/>
    <lineage>
        <taxon>Bacteria</taxon>
        <taxon>Bacillati</taxon>
        <taxon>Cyanobacteriota</taxon>
        <taxon>Cyanophyceae</taxon>
        <taxon>Oscillatoriophycideae</taxon>
        <taxon>Aerosakkonematales</taxon>
        <taxon>Aerosakkonemataceae</taxon>
        <taxon>Floridanema</taxon>
        <taxon>Floridanema evergladense</taxon>
    </lineage>
</organism>
<evidence type="ECO:0000313" key="1">
    <source>
        <dbReference type="EMBL" id="MFB2839180.1"/>
    </source>
</evidence>